<protein>
    <submittedName>
        <fullName evidence="2">Uncharacterized protein</fullName>
    </submittedName>
</protein>
<sequence>MDPELQSDNITEATEEDWEDFWENEDLYDDYATTDIDIDYTTQT</sequence>
<evidence type="ECO:0000313" key="2">
    <source>
        <dbReference type="EMBL" id="QPB07917.1"/>
    </source>
</evidence>
<feature type="compositionally biased region" description="Acidic residues" evidence="1">
    <location>
        <begin position="13"/>
        <end position="26"/>
    </location>
</feature>
<reference evidence="2" key="1">
    <citation type="submission" date="2020-10" db="EMBL/GenBank/DDBJ databases">
        <title>The Isolation and Genome Sequence of a Novel Cyanophage S-H38 from the Yellow Sea, China.</title>
        <authorList>
            <person name="Jiang T."/>
        </authorList>
    </citation>
    <scope>NUCLEOTIDE SEQUENCE</scope>
</reference>
<evidence type="ECO:0000313" key="3">
    <source>
        <dbReference type="Proteomes" id="UP000663144"/>
    </source>
</evidence>
<dbReference type="RefSeq" id="YP_010670408.1">
    <property type="nucleotide sequence ID" value="NC_070964.1"/>
</dbReference>
<name>A0A873W9T7_9CAUD</name>
<dbReference type="KEGG" id="vg:77946613"/>
<feature type="compositionally biased region" description="Polar residues" evidence="1">
    <location>
        <begin position="1"/>
        <end position="12"/>
    </location>
</feature>
<dbReference type="EMBL" id="MW117965">
    <property type="protein sequence ID" value="QPB07917.1"/>
    <property type="molecule type" value="Genomic_DNA"/>
</dbReference>
<accession>A0A873W9T7</accession>
<dbReference type="GeneID" id="77946613"/>
<evidence type="ECO:0000256" key="1">
    <source>
        <dbReference type="SAM" id="MobiDB-lite"/>
    </source>
</evidence>
<organism evidence="2 3">
    <name type="scientific">Synechococcus phage S-H38</name>
    <dbReference type="NCBI Taxonomy" id="2783673"/>
    <lineage>
        <taxon>Viruses</taxon>
        <taxon>Duplodnaviria</taxon>
        <taxon>Heunggongvirae</taxon>
        <taxon>Uroviricota</taxon>
        <taxon>Caudoviricetes</taxon>
        <taxon>Pantevenvirales</taxon>
        <taxon>Kyanoviridae</taxon>
        <taxon>Yellowseavirus</taxon>
        <taxon>Yellowseavirus thirtyeight</taxon>
    </lineage>
</organism>
<keyword evidence="3" id="KW-1185">Reference proteome</keyword>
<feature type="region of interest" description="Disordered" evidence="1">
    <location>
        <begin position="1"/>
        <end position="26"/>
    </location>
</feature>
<proteinExistence type="predicted"/>
<dbReference type="Proteomes" id="UP000663144">
    <property type="component" value="Segment"/>
</dbReference>